<accession>A0A399JDX3</accession>
<dbReference type="EMBL" id="QQXK01000001">
    <property type="protein sequence ID" value="RII43783.1"/>
    <property type="molecule type" value="Genomic_DNA"/>
</dbReference>
<evidence type="ECO:0000256" key="7">
    <source>
        <dbReference type="SAM" id="Phobius"/>
    </source>
</evidence>
<evidence type="ECO:0000256" key="1">
    <source>
        <dbReference type="ARBA" id="ARBA00004651"/>
    </source>
</evidence>
<feature type="compositionally biased region" description="Basic residues" evidence="6">
    <location>
        <begin position="73"/>
        <end position="82"/>
    </location>
</feature>
<feature type="domain" description="Type II secretion system protein GspF" evidence="8">
    <location>
        <begin position="204"/>
        <end position="318"/>
    </location>
</feature>
<protein>
    <recommendedName>
        <fullName evidence="8">Type II secretion system protein GspF domain-containing protein</fullName>
    </recommendedName>
</protein>
<reference evidence="9 10" key="1">
    <citation type="submission" date="2018-07" db="EMBL/GenBank/DDBJ databases">
        <title>Arthrobacter sp. nov., isolated from raw cow's milk with high bacterial count.</title>
        <authorList>
            <person name="Hahne J."/>
            <person name="Isele D."/>
            <person name="Lipski A."/>
        </authorList>
    </citation>
    <scope>NUCLEOTIDE SEQUENCE [LARGE SCALE GENOMIC DNA]</scope>
    <source>
        <strain evidence="9 10">JZ R-35</strain>
    </source>
</reference>
<evidence type="ECO:0000256" key="5">
    <source>
        <dbReference type="ARBA" id="ARBA00023136"/>
    </source>
</evidence>
<evidence type="ECO:0000256" key="4">
    <source>
        <dbReference type="ARBA" id="ARBA00022989"/>
    </source>
</evidence>
<evidence type="ECO:0000313" key="9">
    <source>
        <dbReference type="EMBL" id="RII43783.1"/>
    </source>
</evidence>
<keyword evidence="4 7" id="KW-1133">Transmembrane helix</keyword>
<dbReference type="Pfam" id="PF00482">
    <property type="entry name" value="T2SSF"/>
    <property type="match status" value="1"/>
</dbReference>
<dbReference type="PANTHER" id="PTHR35007">
    <property type="entry name" value="INTEGRAL MEMBRANE PROTEIN-RELATED"/>
    <property type="match status" value="1"/>
</dbReference>
<gene>
    <name evidence="9" type="ORF">DWB68_00705</name>
</gene>
<evidence type="ECO:0000256" key="2">
    <source>
        <dbReference type="ARBA" id="ARBA00022475"/>
    </source>
</evidence>
<keyword evidence="10" id="KW-1185">Reference proteome</keyword>
<feature type="region of interest" description="Disordered" evidence="6">
    <location>
        <begin position="1"/>
        <end position="87"/>
    </location>
</feature>
<organism evidence="9 10">
    <name type="scientific">Galactobacter valiniphilus</name>
    <dbReference type="NCBI Taxonomy" id="2676122"/>
    <lineage>
        <taxon>Bacteria</taxon>
        <taxon>Bacillati</taxon>
        <taxon>Actinomycetota</taxon>
        <taxon>Actinomycetes</taxon>
        <taxon>Micrococcales</taxon>
        <taxon>Micrococcaceae</taxon>
        <taxon>Galactobacter</taxon>
    </lineage>
</organism>
<sequence>MGVRHGGSHGRAAGTAARAPRRGRRRDGGCPAGPPGRRRGGRDHPQDPRVVAGRWTLAGAGAGSAARGGARRERARPHHGRAGLRLLARGVPVVPAGDRAAGGGTEHAARAGRTGFACRRASGPEELIRVFIFQALCAVALSALWWLVAGAPPCGPQRGPRAARHAPGLSPGRDSHHAPHHRALRGTEPDRPAGAPLAEVPLLCDAVAALVDSGMSVEETLEAAGDREGPVPALGAVAARLRWGSGWAQAWASAPGCAALEAPLRLSSRTGAPAAALLRDAAAEARRRAAREQEAQAAAMTVRLVLPLGLCALPAFVCLGIVPVALALLPWF</sequence>
<feature type="transmembrane region" description="Helical" evidence="7">
    <location>
        <begin position="127"/>
        <end position="148"/>
    </location>
</feature>
<evidence type="ECO:0000313" key="10">
    <source>
        <dbReference type="Proteomes" id="UP000265419"/>
    </source>
</evidence>
<proteinExistence type="predicted"/>
<dbReference type="PANTHER" id="PTHR35007:SF3">
    <property type="entry name" value="POSSIBLE CONSERVED ALANINE RICH MEMBRANE PROTEIN"/>
    <property type="match status" value="1"/>
</dbReference>
<feature type="transmembrane region" description="Helical" evidence="7">
    <location>
        <begin position="304"/>
        <end position="329"/>
    </location>
</feature>
<dbReference type="Proteomes" id="UP000265419">
    <property type="component" value="Unassembled WGS sequence"/>
</dbReference>
<dbReference type="InterPro" id="IPR018076">
    <property type="entry name" value="T2SS_GspF_dom"/>
</dbReference>
<keyword evidence="3 7" id="KW-0812">Transmembrane</keyword>
<dbReference type="GO" id="GO:0005886">
    <property type="term" value="C:plasma membrane"/>
    <property type="evidence" value="ECO:0007669"/>
    <property type="project" value="UniProtKB-SubCell"/>
</dbReference>
<feature type="region of interest" description="Disordered" evidence="6">
    <location>
        <begin position="156"/>
        <end position="192"/>
    </location>
</feature>
<keyword evidence="5 7" id="KW-0472">Membrane</keyword>
<name>A0A399JDX3_9MICC</name>
<evidence type="ECO:0000256" key="6">
    <source>
        <dbReference type="SAM" id="MobiDB-lite"/>
    </source>
</evidence>
<evidence type="ECO:0000259" key="8">
    <source>
        <dbReference type="Pfam" id="PF00482"/>
    </source>
</evidence>
<comment type="subcellular location">
    <subcellularLocation>
        <location evidence="1">Cell membrane</location>
        <topology evidence="1">Multi-pass membrane protein</topology>
    </subcellularLocation>
</comment>
<comment type="caution">
    <text evidence="9">The sequence shown here is derived from an EMBL/GenBank/DDBJ whole genome shotgun (WGS) entry which is preliminary data.</text>
</comment>
<keyword evidence="2" id="KW-1003">Cell membrane</keyword>
<dbReference type="AlphaFoldDB" id="A0A399JDX3"/>
<evidence type="ECO:0000256" key="3">
    <source>
        <dbReference type="ARBA" id="ARBA00022692"/>
    </source>
</evidence>